<organism evidence="2 3">
    <name type="scientific">Natribaculum luteum</name>
    <dbReference type="NCBI Taxonomy" id="1586232"/>
    <lineage>
        <taxon>Archaea</taxon>
        <taxon>Methanobacteriati</taxon>
        <taxon>Methanobacteriota</taxon>
        <taxon>Stenosarchaea group</taxon>
        <taxon>Halobacteria</taxon>
        <taxon>Halobacteriales</taxon>
        <taxon>Natrialbaceae</taxon>
        <taxon>Natribaculum</taxon>
    </lineage>
</organism>
<feature type="transmembrane region" description="Helical" evidence="1">
    <location>
        <begin position="27"/>
        <end position="49"/>
    </location>
</feature>
<dbReference type="RefSeq" id="WP_246967484.1">
    <property type="nucleotide sequence ID" value="NZ_CP095397.1"/>
</dbReference>
<comment type="caution">
    <text evidence="2">The sequence shown here is derived from an EMBL/GenBank/DDBJ whole genome shotgun (WGS) entry which is preliminary data.</text>
</comment>
<evidence type="ECO:0000313" key="3">
    <source>
        <dbReference type="Proteomes" id="UP001595821"/>
    </source>
</evidence>
<keyword evidence="1" id="KW-0472">Membrane</keyword>
<dbReference type="Proteomes" id="UP001595821">
    <property type="component" value="Unassembled WGS sequence"/>
</dbReference>
<gene>
    <name evidence="2" type="ORF">ACFOZ7_04770</name>
</gene>
<evidence type="ECO:0000313" key="2">
    <source>
        <dbReference type="EMBL" id="MFC4246307.1"/>
    </source>
</evidence>
<evidence type="ECO:0000256" key="1">
    <source>
        <dbReference type="SAM" id="Phobius"/>
    </source>
</evidence>
<sequence length="58" mass="6153">MLLVLIAIIAVVGVELRTALGFFDIQLSITSVIVLIVLAIGVLVFWATLPTAGESNEE</sequence>
<name>A0ABD5NWI1_9EURY</name>
<dbReference type="EMBL" id="JBHSDJ010000013">
    <property type="protein sequence ID" value="MFC4246307.1"/>
    <property type="molecule type" value="Genomic_DNA"/>
</dbReference>
<protein>
    <submittedName>
        <fullName evidence="2">CbaC protein</fullName>
    </submittedName>
</protein>
<reference evidence="2 3" key="1">
    <citation type="journal article" date="2014" name="Int. J. Syst. Evol. Microbiol.">
        <title>Complete genome sequence of Corynebacterium casei LMG S-19264T (=DSM 44701T), isolated from a smear-ripened cheese.</title>
        <authorList>
            <consortium name="US DOE Joint Genome Institute (JGI-PGF)"/>
            <person name="Walter F."/>
            <person name="Albersmeier A."/>
            <person name="Kalinowski J."/>
            <person name="Ruckert C."/>
        </authorList>
    </citation>
    <scope>NUCLEOTIDE SEQUENCE [LARGE SCALE GENOMIC DNA]</scope>
    <source>
        <strain evidence="2 3">IBRC-M 10912</strain>
    </source>
</reference>
<keyword evidence="1" id="KW-0812">Transmembrane</keyword>
<dbReference type="AlphaFoldDB" id="A0ABD5NWI1"/>
<accession>A0ABD5NWI1</accession>
<keyword evidence="1" id="KW-1133">Transmembrane helix</keyword>
<dbReference type="GeneID" id="71854916"/>
<proteinExistence type="predicted"/>